<keyword evidence="2" id="KW-1185">Reference proteome</keyword>
<organism evidence="1 2">
    <name type="scientific">Sphingobacterium kyonggiense</name>
    <dbReference type="NCBI Taxonomy" id="714075"/>
    <lineage>
        <taxon>Bacteria</taxon>
        <taxon>Pseudomonadati</taxon>
        <taxon>Bacteroidota</taxon>
        <taxon>Sphingobacteriia</taxon>
        <taxon>Sphingobacteriales</taxon>
        <taxon>Sphingobacteriaceae</taxon>
        <taxon>Sphingobacterium</taxon>
    </lineage>
</organism>
<gene>
    <name evidence="1" type="ORF">GCM10022216_00650</name>
</gene>
<accession>A0ABP7Y5E3</accession>
<comment type="caution">
    <text evidence="1">The sequence shown here is derived from an EMBL/GenBank/DDBJ whole genome shotgun (WGS) entry which is preliminary data.</text>
</comment>
<sequence>MTPFYKLSNNLGTGYLASGIVPQHYVNESDSLPLKNRSSLDDSWIQQTLTIVEGGKSLEKRGAGKRSSLSMFRIMIAIKLQQANQWILHINN</sequence>
<reference evidence="2" key="1">
    <citation type="journal article" date="2019" name="Int. J. Syst. Evol. Microbiol.">
        <title>The Global Catalogue of Microorganisms (GCM) 10K type strain sequencing project: providing services to taxonomists for standard genome sequencing and annotation.</title>
        <authorList>
            <consortium name="The Broad Institute Genomics Platform"/>
            <consortium name="The Broad Institute Genome Sequencing Center for Infectious Disease"/>
            <person name="Wu L."/>
            <person name="Ma J."/>
        </authorList>
    </citation>
    <scope>NUCLEOTIDE SEQUENCE [LARGE SCALE GENOMIC DNA]</scope>
    <source>
        <strain evidence="2">JCM 16704</strain>
    </source>
</reference>
<proteinExistence type="predicted"/>
<evidence type="ECO:0000313" key="2">
    <source>
        <dbReference type="Proteomes" id="UP001500101"/>
    </source>
</evidence>
<dbReference type="EMBL" id="BAAAZI010000001">
    <property type="protein sequence ID" value="GAA4130985.1"/>
    <property type="molecule type" value="Genomic_DNA"/>
</dbReference>
<name>A0ABP7Y5E3_9SPHI</name>
<protein>
    <submittedName>
        <fullName evidence="1">Uncharacterized protein</fullName>
    </submittedName>
</protein>
<evidence type="ECO:0000313" key="1">
    <source>
        <dbReference type="EMBL" id="GAA4130985.1"/>
    </source>
</evidence>
<dbReference type="Proteomes" id="UP001500101">
    <property type="component" value="Unassembled WGS sequence"/>
</dbReference>